<dbReference type="Proteomes" id="UP001243757">
    <property type="component" value="Unassembled WGS sequence"/>
</dbReference>
<protein>
    <submittedName>
        <fullName evidence="2">Sugar nucleotide-binding protein</fullName>
    </submittedName>
</protein>
<evidence type="ECO:0000313" key="2">
    <source>
        <dbReference type="EMBL" id="MDK3016683.1"/>
    </source>
</evidence>
<organism evidence="2 3">
    <name type="scientific">Pseudodonghicola flavimaris</name>
    <dbReference type="NCBI Taxonomy" id="3050036"/>
    <lineage>
        <taxon>Bacteria</taxon>
        <taxon>Pseudomonadati</taxon>
        <taxon>Pseudomonadota</taxon>
        <taxon>Alphaproteobacteria</taxon>
        <taxon>Rhodobacterales</taxon>
        <taxon>Paracoccaceae</taxon>
        <taxon>Pseudodonghicola</taxon>
    </lineage>
</organism>
<evidence type="ECO:0000313" key="3">
    <source>
        <dbReference type="Proteomes" id="UP001243757"/>
    </source>
</evidence>
<dbReference type="Gene3D" id="3.40.50.720">
    <property type="entry name" value="NAD(P)-binding Rossmann-like Domain"/>
    <property type="match status" value="1"/>
</dbReference>
<dbReference type="Pfam" id="PF01370">
    <property type="entry name" value="Epimerase"/>
    <property type="match status" value="1"/>
</dbReference>
<dbReference type="EMBL" id="JASNJD010000002">
    <property type="protein sequence ID" value="MDK3016683.1"/>
    <property type="molecule type" value="Genomic_DNA"/>
</dbReference>
<proteinExistence type="predicted"/>
<comment type="caution">
    <text evidence="2">The sequence shown here is derived from an EMBL/GenBank/DDBJ whole genome shotgun (WGS) entry which is preliminary data.</text>
</comment>
<reference evidence="2 3" key="1">
    <citation type="submission" date="2023-05" db="EMBL/GenBank/DDBJ databases">
        <title>Pseudodonghicola sp. nov.</title>
        <authorList>
            <person name="Huang J."/>
        </authorList>
    </citation>
    <scope>NUCLEOTIDE SEQUENCE [LARGE SCALE GENOMIC DNA]</scope>
    <source>
        <strain evidence="2 3">IC7</strain>
    </source>
</reference>
<dbReference type="InterPro" id="IPR036291">
    <property type="entry name" value="NAD(P)-bd_dom_sf"/>
</dbReference>
<feature type="domain" description="NAD-dependent epimerase/dehydratase" evidence="1">
    <location>
        <begin position="5"/>
        <end position="191"/>
    </location>
</feature>
<gene>
    <name evidence="2" type="ORF">QO033_03285</name>
</gene>
<dbReference type="SUPFAM" id="SSF51735">
    <property type="entry name" value="NAD(P)-binding Rossmann-fold domains"/>
    <property type="match status" value="1"/>
</dbReference>
<dbReference type="InterPro" id="IPR001509">
    <property type="entry name" value="Epimerase_deHydtase"/>
</dbReference>
<keyword evidence="3" id="KW-1185">Reference proteome</keyword>
<sequence>MAEVALILGAQGRFGRNAAQALAEAGWDIRRFDRARDSLDRAARGADLIVNGWNPAYPDWAAQVPRLTADVIAAARASNATVVVPGNVYVFGPTTPPPWSEHSPQAARNPLGRIRVEMEQAYRSSGVRTILLRAGDFLDTEASGNWFDRIMIPKLADGLFTSPGDPSVPRAWAFLPDMARAVAALAARRAELPAYAEIPFPGYTLSAAEILGRLEAITGRSLRLKRMSWLPLQLAQPVWPMGRKLVEMRYLWDLPHWLDGRLFTHLLPEFTPTPVDRALAAAIPSALVR</sequence>
<name>A0ABT7EWH3_9RHOB</name>
<dbReference type="RefSeq" id="WP_284479502.1">
    <property type="nucleotide sequence ID" value="NZ_JASNJD010000002.1"/>
</dbReference>
<evidence type="ECO:0000259" key="1">
    <source>
        <dbReference type="Pfam" id="PF01370"/>
    </source>
</evidence>
<accession>A0ABT7EWH3</accession>